<dbReference type="AlphaFoldDB" id="A0A804MWH8"/>
<dbReference type="GO" id="GO:0020037">
    <property type="term" value="F:heme binding"/>
    <property type="evidence" value="ECO:0007669"/>
    <property type="project" value="InterPro"/>
</dbReference>
<evidence type="ECO:0000313" key="9">
    <source>
        <dbReference type="EnsemblPlants" id="Zm00001eb116970_P002"/>
    </source>
</evidence>
<dbReference type="GO" id="GO:0005975">
    <property type="term" value="P:carbohydrate metabolic process"/>
    <property type="evidence" value="ECO:0007669"/>
    <property type="project" value="InterPro"/>
</dbReference>
<evidence type="ECO:0000256" key="4">
    <source>
        <dbReference type="ARBA" id="ARBA00023239"/>
    </source>
</evidence>
<evidence type="ECO:0000256" key="6">
    <source>
        <dbReference type="RuleBase" id="RU004241"/>
    </source>
</evidence>
<dbReference type="PROSITE" id="PS50873">
    <property type="entry name" value="PEROXIDASE_4"/>
    <property type="match status" value="1"/>
</dbReference>
<dbReference type="InterPro" id="IPR010255">
    <property type="entry name" value="Haem_peroxidase_sf"/>
</dbReference>
<dbReference type="InterPro" id="IPR016055">
    <property type="entry name" value="A-D-PHexomutase_a/b/a-I/II/III"/>
</dbReference>
<evidence type="ECO:0000256" key="1">
    <source>
        <dbReference type="ARBA" id="ARBA00010231"/>
    </source>
</evidence>
<evidence type="ECO:0000256" key="7">
    <source>
        <dbReference type="SAM" id="Phobius"/>
    </source>
</evidence>
<dbReference type="GO" id="GO:0004601">
    <property type="term" value="F:peroxidase activity"/>
    <property type="evidence" value="ECO:0007669"/>
    <property type="project" value="InterPro"/>
</dbReference>
<protein>
    <recommendedName>
        <fullName evidence="8">Plant heme peroxidase family profile domain-containing protein</fullName>
    </recommendedName>
</protein>
<dbReference type="PANTHER" id="PTHR23309">
    <property type="entry name" value="3-HYDROXYACYL-COA DEHYROGENASE"/>
    <property type="match status" value="1"/>
</dbReference>
<keyword evidence="2" id="KW-0106">Calcium</keyword>
<evidence type="ECO:0000256" key="2">
    <source>
        <dbReference type="ARBA" id="ARBA00022837"/>
    </source>
</evidence>
<keyword evidence="5" id="KW-0511">Multifunctional enzyme</keyword>
<reference evidence="9" key="3">
    <citation type="submission" date="2021-05" db="UniProtKB">
        <authorList>
            <consortium name="EnsemblPlants"/>
        </authorList>
    </citation>
    <scope>IDENTIFICATION</scope>
    <source>
        <strain evidence="9">cv. B73</strain>
    </source>
</reference>
<keyword evidence="4" id="KW-0456">Lyase</keyword>
<dbReference type="Gramene" id="Zm00001eb116970_T002">
    <property type="protein sequence ID" value="Zm00001eb116970_P002"/>
    <property type="gene ID" value="Zm00001eb116970"/>
</dbReference>
<evidence type="ECO:0000256" key="5">
    <source>
        <dbReference type="ARBA" id="ARBA00023268"/>
    </source>
</evidence>
<comment type="similarity">
    <text evidence="1">Belongs to the phosphohexose mutase family.</text>
</comment>
<dbReference type="InterPro" id="IPR005844">
    <property type="entry name" value="A-D-PHexomutase_a/b/a-I"/>
</dbReference>
<dbReference type="Pfam" id="PF00141">
    <property type="entry name" value="peroxidase"/>
    <property type="match status" value="1"/>
</dbReference>
<dbReference type="InterPro" id="IPR002016">
    <property type="entry name" value="Haem_peroxidase"/>
</dbReference>
<dbReference type="Gene3D" id="1.10.420.10">
    <property type="entry name" value="Peroxidase, domain 2"/>
    <property type="match status" value="1"/>
</dbReference>
<keyword evidence="3" id="KW-0413">Isomerase</keyword>
<reference evidence="9" key="2">
    <citation type="submission" date="2019-07" db="EMBL/GenBank/DDBJ databases">
        <authorList>
            <person name="Seetharam A."/>
            <person name="Woodhouse M."/>
            <person name="Cannon E."/>
        </authorList>
    </citation>
    <scope>NUCLEOTIDE SEQUENCE [LARGE SCALE GENOMIC DNA]</scope>
    <source>
        <strain evidence="9">cv. B73</strain>
    </source>
</reference>
<dbReference type="GO" id="GO:0016868">
    <property type="term" value="F:intramolecular phosphotransferase activity"/>
    <property type="evidence" value="ECO:0007669"/>
    <property type="project" value="InterPro"/>
</dbReference>
<reference evidence="10" key="1">
    <citation type="submission" date="2015-12" db="EMBL/GenBank/DDBJ databases">
        <title>Update maize B73 reference genome by single molecule sequencing technologies.</title>
        <authorList>
            <consortium name="Maize Genome Sequencing Project"/>
            <person name="Ware D."/>
        </authorList>
    </citation>
    <scope>NUCLEOTIDE SEQUENCE [LARGE SCALE GENOMIC DNA]</scope>
    <source>
        <strain evidence="10">cv. B73</strain>
    </source>
</reference>
<keyword evidence="7" id="KW-0812">Transmembrane</keyword>
<feature type="transmembrane region" description="Helical" evidence="7">
    <location>
        <begin position="707"/>
        <end position="725"/>
    </location>
</feature>
<dbReference type="Gene3D" id="3.40.120.10">
    <property type="entry name" value="Alpha-D-Glucose-1,6-Bisphosphate, subunit A, domain 3"/>
    <property type="match status" value="1"/>
</dbReference>
<dbReference type="SUPFAM" id="SSF53738">
    <property type="entry name" value="Phosphoglucomutase, first 3 domains"/>
    <property type="match status" value="1"/>
</dbReference>
<sequence>MSLDFKLILDELNRRFDELEVRWDRRFSPSAYLDLPPTLLSVHQSSDTSASMPPTPTAAVGTVVIADNWGGCFDDDKEYYAAPSVVADNWGGLFEGCDADGDISSNLRDSDPDEAFVTSHSDKALFDNHHAGELIATGIEYGSYNSVHGSGGAALSQLAHSNTNFAMPTTCSTWGLTEHAMAEAVHCRALWLPRREPLPRLLRAFLTLERLDLSACASLDDASLAASVGDGPAAATTLWWCASATGDMESTLKGIRGSDAPFVMDLNDAATVAGGIEDTYGEDRAIEEQLATPLDTLLCARLDPVKSHIGCLLLQYLKLSPTLIGAKVVFEEMQQSTILRDAHTAICTTPDPAIDTHFANKWRMRCSRNSTSTAAAVLELDPGSCTTCDTSYYRHVVQRHGLLRFDASLTRAYVMQVAFGRFDGHFFHDFTIIKLKTDSSSSPLECSTKCLSHDIGHDSRNYAHKLQNAVTHGITAAGHDILQVGLASTPAMFNIILIEDERSHLPIDAICSPDELIKTSRLCALEMVHCRKPWMRSLGNTDRLGLFSEARAVLNAARQQAMKIALNMPQHQTCIDVMGEGILYGGRPGVLKEAIVCSIPGVMVFTWTVRNFSGVTHLYSQHDRGVVWLIVAPDCYFIQHNERMHMIFYGFDLLSLQHFHGHFIQADMFAPWDGQEITQFLFSELPIYWQQSHGEFFSASIIRQFQFISQLILLAITGMNSLLFFRKLKYSSSVEIFCGAQFSFPNILLPKSWSQELATNIERHLLSEMLEVANGYNFHELHLMLASIGVTQMISCGKYLIWIIGLLTPWDPGRMVFDLKFVMLLA</sequence>
<name>A0A804MWH8_MAIZE</name>
<dbReference type="Pfam" id="PF02878">
    <property type="entry name" value="PGM_PMM_I"/>
    <property type="match status" value="1"/>
</dbReference>
<keyword evidence="10" id="KW-1185">Reference proteome</keyword>
<comment type="similarity">
    <text evidence="6">Belongs to the peroxidase family.</text>
</comment>
<dbReference type="Gene3D" id="3.90.226.10">
    <property type="entry name" value="2-enoyl-CoA Hydratase, Chain A, domain 1"/>
    <property type="match status" value="1"/>
</dbReference>
<keyword evidence="7" id="KW-0472">Membrane</keyword>
<dbReference type="Proteomes" id="UP000007305">
    <property type="component" value="Chromosome 2"/>
</dbReference>
<dbReference type="EnsemblPlants" id="Zm00001eb116970_T002">
    <property type="protein sequence ID" value="Zm00001eb116970_P002"/>
    <property type="gene ID" value="Zm00001eb116970"/>
</dbReference>
<evidence type="ECO:0000313" key="10">
    <source>
        <dbReference type="Proteomes" id="UP000007305"/>
    </source>
</evidence>
<accession>A0A804MWH8</accession>
<proteinExistence type="inferred from homology"/>
<dbReference type="SUPFAM" id="SSF48113">
    <property type="entry name" value="Heme-dependent peroxidases"/>
    <property type="match status" value="1"/>
</dbReference>
<evidence type="ECO:0000256" key="3">
    <source>
        <dbReference type="ARBA" id="ARBA00023235"/>
    </source>
</evidence>
<feature type="domain" description="Plant heme peroxidase family profile" evidence="8">
    <location>
        <begin position="212"/>
        <end position="454"/>
    </location>
</feature>
<dbReference type="GO" id="GO:0016829">
    <property type="term" value="F:lyase activity"/>
    <property type="evidence" value="ECO:0007669"/>
    <property type="project" value="UniProtKB-KW"/>
</dbReference>
<evidence type="ECO:0000259" key="8">
    <source>
        <dbReference type="PROSITE" id="PS50873"/>
    </source>
</evidence>
<organism evidence="9 10">
    <name type="scientific">Zea mays</name>
    <name type="common">Maize</name>
    <dbReference type="NCBI Taxonomy" id="4577"/>
    <lineage>
        <taxon>Eukaryota</taxon>
        <taxon>Viridiplantae</taxon>
        <taxon>Streptophyta</taxon>
        <taxon>Embryophyta</taxon>
        <taxon>Tracheophyta</taxon>
        <taxon>Spermatophyta</taxon>
        <taxon>Magnoliopsida</taxon>
        <taxon>Liliopsida</taxon>
        <taxon>Poales</taxon>
        <taxon>Poaceae</taxon>
        <taxon>PACMAD clade</taxon>
        <taxon>Panicoideae</taxon>
        <taxon>Andropogonodae</taxon>
        <taxon>Andropogoneae</taxon>
        <taxon>Tripsacinae</taxon>
        <taxon>Zea</taxon>
    </lineage>
</organism>
<dbReference type="PANTHER" id="PTHR23309:SF49">
    <property type="entry name" value="PEROXISOMAL BIFUNCTIONAL ENZYME"/>
    <property type="match status" value="1"/>
</dbReference>
<keyword evidence="7" id="KW-1133">Transmembrane helix</keyword>
<dbReference type="GO" id="GO:0006979">
    <property type="term" value="P:response to oxidative stress"/>
    <property type="evidence" value="ECO:0007669"/>
    <property type="project" value="InterPro"/>
</dbReference>
<dbReference type="InParanoid" id="A0A804MWH8"/>